<dbReference type="GO" id="GO:0006955">
    <property type="term" value="P:immune response"/>
    <property type="evidence" value="ECO:0007669"/>
    <property type="project" value="TreeGrafter"/>
</dbReference>
<keyword evidence="5" id="KW-0675">Receptor</keyword>
<dbReference type="SUPFAM" id="SSF48726">
    <property type="entry name" value="Immunoglobulin"/>
    <property type="match status" value="4"/>
</dbReference>
<feature type="transmembrane region" description="Helical" evidence="3">
    <location>
        <begin position="234"/>
        <end position="255"/>
    </location>
</feature>
<dbReference type="PANTHER" id="PTHR11481:SF64">
    <property type="entry name" value="FC RECEPTOR-LIKE PROTEIN 4"/>
    <property type="match status" value="1"/>
</dbReference>
<dbReference type="STRING" id="240159.A0A4U5VWS3"/>
<sequence length="621" mass="69539">MEVRALHIRLYYCILTENVMRLYNKILREFILSRMNLHKTEMQISRPSSDTCTGVVAACTGSAQLLPQSRLQFFEHEFVFIYCDGFFNDLTKWRVMKKIKETTTTCKRNLETPGPCNITTAFSFDSGEYWCEAEGKKSNVVDITVTDGSVILESPALPVTEGDNVILRCRNKTTSNLKADFYKDGLLIKNTTTAEMIIHSVSKSDEGLYRCNIPEAGKSAESWLAVRAHQGGTAVWIVVAILLVTVLLLLLMMGLNYMKCKATNVAEPQEDKHAAVTEPRGQKVLTVLVLLLSAQVQHSDCHKADASFPRIVPSRLQFFEYESLFINCDELSFFNKLTEWRVLRKFDDRKTICNTKWEKTGSCNITSTFTGDSGDYWCQAEGKTSSIVNIVVTAGPVILESPASPVMEGDDVTLRCRNRNKTTSNLKADFYKDGVLIRSSSTGHVTIRRVSRSDEGHYKCNIFGAGESAESWLAVTDMPVILESPRLPVVEGNNITLHCRGRNTVNAIVHFYKDGILIRNSTARNMTIHSISKSHEGLYKCHISGVGESDETLVAVTGKMVMKLETDKQRVLPVTHVLNCMFLSADTSEAQLQQATDVDVTTQEPNNRKVEQFNHFIGLFA</sequence>
<dbReference type="SMART" id="SM00408">
    <property type="entry name" value="IGc2"/>
    <property type="match status" value="3"/>
</dbReference>
<feature type="domain" description="Ig-like" evidence="4">
    <location>
        <begin position="148"/>
        <end position="225"/>
    </location>
</feature>
<dbReference type="InterPro" id="IPR013783">
    <property type="entry name" value="Ig-like_fold"/>
</dbReference>
<accession>A0A4U5VWS3</accession>
<keyword evidence="3" id="KW-0812">Transmembrane</keyword>
<dbReference type="GO" id="GO:0004888">
    <property type="term" value="F:transmembrane signaling receptor activity"/>
    <property type="evidence" value="ECO:0007669"/>
    <property type="project" value="TreeGrafter"/>
</dbReference>
<feature type="domain" description="Ig-like" evidence="4">
    <location>
        <begin position="396"/>
        <end position="476"/>
    </location>
</feature>
<dbReference type="PANTHER" id="PTHR11481">
    <property type="entry name" value="IMMUNOGLOBULIN FC RECEPTOR"/>
    <property type="match status" value="1"/>
</dbReference>
<evidence type="ECO:0000259" key="4">
    <source>
        <dbReference type="PROSITE" id="PS50835"/>
    </source>
</evidence>
<dbReference type="EMBL" id="CM014101">
    <property type="protein sequence ID" value="TKS93298.1"/>
    <property type="molecule type" value="Genomic_DNA"/>
</dbReference>
<keyword evidence="2" id="KW-1015">Disulfide bond</keyword>
<evidence type="ECO:0000256" key="2">
    <source>
        <dbReference type="ARBA" id="ARBA00023157"/>
    </source>
</evidence>
<dbReference type="Pfam" id="PF13895">
    <property type="entry name" value="Ig_2"/>
    <property type="match status" value="3"/>
</dbReference>
<keyword evidence="1" id="KW-0732">Signal</keyword>
<reference evidence="5 6" key="1">
    <citation type="submission" date="2019-01" db="EMBL/GenBank/DDBJ databases">
        <title>Genome Assembly of Collichthys lucidus.</title>
        <authorList>
            <person name="Cai M."/>
            <person name="Xiao S."/>
        </authorList>
    </citation>
    <scope>NUCLEOTIDE SEQUENCE [LARGE SCALE GENOMIC DNA]</scope>
    <source>
        <strain evidence="5">JT15FE1705JMU</strain>
        <tissue evidence="5">Muscle</tissue>
    </source>
</reference>
<gene>
    <name evidence="5" type="ORF">D9C73_026715</name>
</gene>
<feature type="domain" description="Ig-like" evidence="4">
    <location>
        <begin position="479"/>
        <end position="557"/>
    </location>
</feature>
<dbReference type="GO" id="GO:0007166">
    <property type="term" value="P:cell surface receptor signaling pathway"/>
    <property type="evidence" value="ECO:0007669"/>
    <property type="project" value="TreeGrafter"/>
</dbReference>
<evidence type="ECO:0000256" key="1">
    <source>
        <dbReference type="ARBA" id="ARBA00022729"/>
    </source>
</evidence>
<protein>
    <submittedName>
        <fullName evidence="5">Fc receptor-like protein 5</fullName>
    </submittedName>
</protein>
<dbReference type="AlphaFoldDB" id="A0A4U5VWS3"/>
<dbReference type="SMART" id="SM00409">
    <property type="entry name" value="IG"/>
    <property type="match status" value="5"/>
</dbReference>
<proteinExistence type="predicted"/>
<dbReference type="InterPro" id="IPR003599">
    <property type="entry name" value="Ig_sub"/>
</dbReference>
<keyword evidence="3" id="KW-1133">Transmembrane helix</keyword>
<dbReference type="PROSITE" id="PS50835">
    <property type="entry name" value="IG_LIKE"/>
    <property type="match status" value="3"/>
</dbReference>
<dbReference type="InterPro" id="IPR003598">
    <property type="entry name" value="Ig_sub2"/>
</dbReference>
<keyword evidence="6" id="KW-1185">Reference proteome</keyword>
<evidence type="ECO:0000313" key="5">
    <source>
        <dbReference type="EMBL" id="TKS93298.1"/>
    </source>
</evidence>
<evidence type="ECO:0000313" key="6">
    <source>
        <dbReference type="Proteomes" id="UP000298787"/>
    </source>
</evidence>
<keyword evidence="3" id="KW-0472">Membrane</keyword>
<dbReference type="Proteomes" id="UP000298787">
    <property type="component" value="Chromosome 24"/>
</dbReference>
<dbReference type="InterPro" id="IPR036179">
    <property type="entry name" value="Ig-like_dom_sf"/>
</dbReference>
<name>A0A4U5VWS3_COLLU</name>
<dbReference type="Gene3D" id="2.60.40.10">
    <property type="entry name" value="Immunoglobulins"/>
    <property type="match status" value="4"/>
</dbReference>
<dbReference type="GO" id="GO:0009897">
    <property type="term" value="C:external side of plasma membrane"/>
    <property type="evidence" value="ECO:0007669"/>
    <property type="project" value="TreeGrafter"/>
</dbReference>
<organism evidence="5 6">
    <name type="scientific">Collichthys lucidus</name>
    <name type="common">Big head croaker</name>
    <name type="synonym">Sciaena lucida</name>
    <dbReference type="NCBI Taxonomy" id="240159"/>
    <lineage>
        <taxon>Eukaryota</taxon>
        <taxon>Metazoa</taxon>
        <taxon>Chordata</taxon>
        <taxon>Craniata</taxon>
        <taxon>Vertebrata</taxon>
        <taxon>Euteleostomi</taxon>
        <taxon>Actinopterygii</taxon>
        <taxon>Neopterygii</taxon>
        <taxon>Teleostei</taxon>
        <taxon>Neoteleostei</taxon>
        <taxon>Acanthomorphata</taxon>
        <taxon>Eupercaria</taxon>
        <taxon>Sciaenidae</taxon>
        <taxon>Collichthys</taxon>
    </lineage>
</organism>
<dbReference type="InterPro" id="IPR007110">
    <property type="entry name" value="Ig-like_dom"/>
</dbReference>
<evidence type="ECO:0000256" key="3">
    <source>
        <dbReference type="SAM" id="Phobius"/>
    </source>
</evidence>
<dbReference type="InterPro" id="IPR050488">
    <property type="entry name" value="Ig_Fc_receptor"/>
</dbReference>